<dbReference type="InterPro" id="IPR013826">
    <property type="entry name" value="Topo_IA_cen_sub3"/>
</dbReference>
<evidence type="ECO:0000313" key="13">
    <source>
        <dbReference type="Proteomes" id="UP000635828"/>
    </source>
</evidence>
<dbReference type="CDD" id="cd03362">
    <property type="entry name" value="TOPRIM_TopoIA_TopoIII"/>
    <property type="match status" value="1"/>
</dbReference>
<keyword evidence="5" id="KW-0238">DNA-binding</keyword>
<evidence type="ECO:0000256" key="6">
    <source>
        <dbReference type="ARBA" id="ARBA00023235"/>
    </source>
</evidence>
<evidence type="ECO:0000259" key="11">
    <source>
        <dbReference type="PROSITE" id="PS52039"/>
    </source>
</evidence>
<name>A0ABR7FPW9_9FIRM</name>
<dbReference type="CDD" id="cd00186">
    <property type="entry name" value="TOP1Ac"/>
    <property type="match status" value="1"/>
</dbReference>
<dbReference type="Gene3D" id="3.40.50.140">
    <property type="match status" value="1"/>
</dbReference>
<dbReference type="PROSITE" id="PS52039">
    <property type="entry name" value="TOPO_IA_2"/>
    <property type="match status" value="1"/>
</dbReference>
<evidence type="ECO:0000256" key="1">
    <source>
        <dbReference type="ARBA" id="ARBA00000213"/>
    </source>
</evidence>
<evidence type="ECO:0000256" key="2">
    <source>
        <dbReference type="ARBA" id="ARBA00009446"/>
    </source>
</evidence>
<comment type="catalytic activity">
    <reaction evidence="1">
        <text>ATP-independent breakage of single-stranded DNA, followed by passage and rejoining.</text>
        <dbReference type="EC" id="5.6.2.1"/>
    </reaction>
</comment>
<dbReference type="PANTHER" id="PTHR11390">
    <property type="entry name" value="PROKARYOTIC DNA TOPOISOMERASE"/>
    <property type="match status" value="1"/>
</dbReference>
<dbReference type="InterPro" id="IPR003602">
    <property type="entry name" value="Topo_IA_DNA-bd_dom"/>
</dbReference>
<dbReference type="InterPro" id="IPR006171">
    <property type="entry name" value="TOPRIM_dom"/>
</dbReference>
<dbReference type="InterPro" id="IPR000380">
    <property type="entry name" value="Topo_IA"/>
</dbReference>
<dbReference type="RefSeq" id="WP_024727418.1">
    <property type="nucleotide sequence ID" value="NZ_JACOOS010000005.1"/>
</dbReference>
<evidence type="ECO:0000256" key="9">
    <source>
        <dbReference type="ARBA" id="ARBA00032235"/>
    </source>
</evidence>
<feature type="domain" description="Topo IA-type catalytic" evidence="11">
    <location>
        <begin position="181"/>
        <end position="616"/>
    </location>
</feature>
<dbReference type="Gene3D" id="2.70.20.10">
    <property type="entry name" value="Topoisomerase I, domain 3"/>
    <property type="match status" value="1"/>
</dbReference>
<organism evidence="12 13">
    <name type="scientific">Anaerostipes hominis</name>
    <name type="common">ex Liu et al. 2021</name>
    <dbReference type="NCBI Taxonomy" id="2763018"/>
    <lineage>
        <taxon>Bacteria</taxon>
        <taxon>Bacillati</taxon>
        <taxon>Bacillota</taxon>
        <taxon>Clostridia</taxon>
        <taxon>Lachnospirales</taxon>
        <taxon>Lachnospiraceae</taxon>
        <taxon>Anaerostipes</taxon>
    </lineage>
</organism>
<evidence type="ECO:0000256" key="3">
    <source>
        <dbReference type="ARBA" id="ARBA00012891"/>
    </source>
</evidence>
<dbReference type="PRINTS" id="PR00417">
    <property type="entry name" value="PRTPISMRASEI"/>
</dbReference>
<dbReference type="SUPFAM" id="SSF56712">
    <property type="entry name" value="Prokaryotic type I DNA topoisomerase"/>
    <property type="match status" value="1"/>
</dbReference>
<dbReference type="InterPro" id="IPR023406">
    <property type="entry name" value="Topo_IA_AS"/>
</dbReference>
<dbReference type="Pfam" id="PF13342">
    <property type="entry name" value="Toprim_Crpt"/>
    <property type="match status" value="1"/>
</dbReference>
<dbReference type="InterPro" id="IPR003601">
    <property type="entry name" value="Topo_IA_2"/>
</dbReference>
<accession>A0ABR7FPW9</accession>
<evidence type="ECO:0000256" key="4">
    <source>
        <dbReference type="ARBA" id="ARBA00023029"/>
    </source>
</evidence>
<evidence type="ECO:0000256" key="8">
    <source>
        <dbReference type="ARBA" id="ARBA00031985"/>
    </source>
</evidence>
<keyword evidence="4" id="KW-0799">Topoisomerase</keyword>
<dbReference type="Pfam" id="PF01751">
    <property type="entry name" value="Toprim"/>
    <property type="match status" value="1"/>
</dbReference>
<dbReference type="SMART" id="SM00436">
    <property type="entry name" value="TOP1Bc"/>
    <property type="match status" value="1"/>
</dbReference>
<dbReference type="InterPro" id="IPR034144">
    <property type="entry name" value="TOPRIM_TopoIII"/>
</dbReference>
<dbReference type="SMART" id="SM00493">
    <property type="entry name" value="TOPRIM"/>
    <property type="match status" value="1"/>
</dbReference>
<sequence length="725" mass="81681">MIVIFAEKPDMGSKIAAALDAIHLNQGVDITFSQLETNNTLQRKAVAQRSRDLYHKITYQNEECYVIWGVGHLCSLKQAAEYDPAYKNWSKIPVPFIPKGYEIKAEKSSLKLYLNAKDFFQRADLIINATDDDREGELIFHYVYQLSETKTPFKRVILDEQTEKGFQKAFLPQNLIDAKDVRNIAMAGCARANVDALYGWNLTKDFTLKFAPYKTVYPVGRVQTAALNILVEKEREILNFKPQDYFVLNGCFTTKQGESYDGTHESKKFDTKSEAWLIFQKVNGNKGSVASVVTKDSYKDVPLLYDLLTLQGDANSLYGFSASKTQQIVQSLYDKGYSSYPRTDSRYLNNGMEKSIEAALRMLGRVPKYAGLVSGATRKVGGSRFFDSGKVTSHYAIVPTGADILKGKGMSADEEKIFELIAYSIIRMVYNPAVISKTEICTSVCGENFYTKGQSVKSKGWLAVGKVVMKEKLIPYITKGEAVDGTYRIDVKQTKPPKRYTEKTMLVAMQNAGSRFIKDIQLKKVMKDLEVQGIGRSSSRASVIERIIQVGYVERTKGILKPTALGMHIIDILPVDDIKSVDMTAKMEAKLNGIAKGTYNFDQFMKEVEEQITIWSKQIQAINFLKPSTNASVKTTKFICPSCGRSLKEFKWGYGCDGYKDGCRFSISKNIGGRVLRPSEIEDLLKRGETKKLNGFYSTKTKKNYSAKLVLKQENGRYEVKFCFH</sequence>
<reference evidence="12 13" key="1">
    <citation type="submission" date="2020-08" db="EMBL/GenBank/DDBJ databases">
        <title>Genome public.</title>
        <authorList>
            <person name="Liu C."/>
            <person name="Sun Q."/>
        </authorList>
    </citation>
    <scope>NUCLEOTIDE SEQUENCE [LARGE SCALE GENOMIC DNA]</scope>
    <source>
        <strain evidence="12 13">NSJ-7</strain>
    </source>
</reference>
<dbReference type="EMBL" id="JACOOS010000005">
    <property type="protein sequence ID" value="MBC5677248.1"/>
    <property type="molecule type" value="Genomic_DNA"/>
</dbReference>
<dbReference type="Gene3D" id="1.10.290.10">
    <property type="entry name" value="Topoisomerase I, domain 4"/>
    <property type="match status" value="1"/>
</dbReference>
<dbReference type="Proteomes" id="UP000635828">
    <property type="component" value="Unassembled WGS sequence"/>
</dbReference>
<dbReference type="PANTHER" id="PTHR11390:SF21">
    <property type="entry name" value="DNA TOPOISOMERASE 3-ALPHA"/>
    <property type="match status" value="1"/>
</dbReference>
<dbReference type="InterPro" id="IPR013825">
    <property type="entry name" value="Topo_IA_cen_sub2"/>
</dbReference>
<proteinExistence type="inferred from homology"/>
<dbReference type="PROSITE" id="PS00396">
    <property type="entry name" value="TOPO_IA_1"/>
    <property type="match status" value="1"/>
</dbReference>
<protein>
    <recommendedName>
        <fullName evidence="3">DNA topoisomerase</fullName>
        <ecNumber evidence="3">5.6.2.1</ecNumber>
    </recommendedName>
    <alternativeName>
        <fullName evidence="10">Omega-protein</fullName>
    </alternativeName>
    <alternativeName>
        <fullName evidence="9">Relaxing enzyme</fullName>
    </alternativeName>
    <alternativeName>
        <fullName evidence="7">Swivelase</fullName>
    </alternativeName>
    <alternativeName>
        <fullName evidence="8">Untwisting enzyme</fullName>
    </alternativeName>
</protein>
<comment type="caution">
    <text evidence="12">The sequence shown here is derived from an EMBL/GenBank/DDBJ whole genome shotgun (WGS) entry which is preliminary data.</text>
</comment>
<evidence type="ECO:0000256" key="10">
    <source>
        <dbReference type="ARBA" id="ARBA00032877"/>
    </source>
</evidence>
<comment type="similarity">
    <text evidence="2">Belongs to the type IA topoisomerase family.</text>
</comment>
<dbReference type="SMART" id="SM00437">
    <property type="entry name" value="TOP1Ac"/>
    <property type="match status" value="1"/>
</dbReference>
<keyword evidence="13" id="KW-1185">Reference proteome</keyword>
<evidence type="ECO:0000313" key="12">
    <source>
        <dbReference type="EMBL" id="MBC5677248.1"/>
    </source>
</evidence>
<dbReference type="EC" id="5.6.2.1" evidence="3"/>
<dbReference type="InterPro" id="IPR013824">
    <property type="entry name" value="Topo_IA_cen_sub1"/>
</dbReference>
<keyword evidence="6" id="KW-0413">Isomerase</keyword>
<dbReference type="Pfam" id="PF01131">
    <property type="entry name" value="Topoisom_bac"/>
    <property type="match status" value="1"/>
</dbReference>
<gene>
    <name evidence="12" type="ORF">H8S22_06380</name>
</gene>
<evidence type="ECO:0000256" key="7">
    <source>
        <dbReference type="ARBA" id="ARBA00030003"/>
    </source>
</evidence>
<dbReference type="InterPro" id="IPR023405">
    <property type="entry name" value="Topo_IA_core_domain"/>
</dbReference>
<dbReference type="Gene3D" id="1.10.460.10">
    <property type="entry name" value="Topoisomerase I, domain 2"/>
    <property type="match status" value="1"/>
</dbReference>
<dbReference type="InterPro" id="IPR025589">
    <property type="entry name" value="Toprim_C_rpt"/>
</dbReference>
<evidence type="ECO:0000256" key="5">
    <source>
        <dbReference type="ARBA" id="ARBA00023125"/>
    </source>
</evidence>
<dbReference type="InterPro" id="IPR013497">
    <property type="entry name" value="Topo_IA_cen"/>
</dbReference>